<name>A0A4Y8ZLS4_9SPHN</name>
<feature type="chain" id="PRO_5021458550" evidence="1">
    <location>
        <begin position="29"/>
        <end position="278"/>
    </location>
</feature>
<keyword evidence="1" id="KW-0732">Signal</keyword>
<evidence type="ECO:0000256" key="1">
    <source>
        <dbReference type="SAM" id="SignalP"/>
    </source>
</evidence>
<dbReference type="Proteomes" id="UP000298213">
    <property type="component" value="Unassembled WGS sequence"/>
</dbReference>
<accession>A0A4Y8ZLS4</accession>
<dbReference type="RefSeq" id="WP_135090549.1">
    <property type="nucleotide sequence ID" value="NZ_SPDV01000087.1"/>
</dbReference>
<feature type="signal peptide" evidence="1">
    <location>
        <begin position="1"/>
        <end position="28"/>
    </location>
</feature>
<keyword evidence="3" id="KW-1185">Reference proteome</keyword>
<gene>
    <name evidence="2" type="ORF">E2493_20390</name>
</gene>
<proteinExistence type="predicted"/>
<reference evidence="2 3" key="1">
    <citation type="submission" date="2019-03" db="EMBL/GenBank/DDBJ databases">
        <title>Genome sequence of Sphingomonas sp. 17J27-24.</title>
        <authorList>
            <person name="Kim M."/>
            <person name="Maeng S."/>
            <person name="Sathiyaraj S."/>
        </authorList>
    </citation>
    <scope>NUCLEOTIDE SEQUENCE [LARGE SCALE GENOMIC DNA]</scope>
    <source>
        <strain evidence="2 3">17J27-24</strain>
    </source>
</reference>
<protein>
    <submittedName>
        <fullName evidence="2">Uncharacterized protein</fullName>
    </submittedName>
</protein>
<organism evidence="2 3">
    <name type="scientific">Sphingomonas parva</name>
    <dbReference type="NCBI Taxonomy" id="2555898"/>
    <lineage>
        <taxon>Bacteria</taxon>
        <taxon>Pseudomonadati</taxon>
        <taxon>Pseudomonadota</taxon>
        <taxon>Alphaproteobacteria</taxon>
        <taxon>Sphingomonadales</taxon>
        <taxon>Sphingomonadaceae</taxon>
        <taxon>Sphingomonas</taxon>
    </lineage>
</organism>
<evidence type="ECO:0000313" key="2">
    <source>
        <dbReference type="EMBL" id="TFI56397.1"/>
    </source>
</evidence>
<comment type="caution">
    <text evidence="2">The sequence shown here is derived from an EMBL/GenBank/DDBJ whole genome shotgun (WGS) entry which is preliminary data.</text>
</comment>
<dbReference type="AlphaFoldDB" id="A0A4Y8ZLS4"/>
<evidence type="ECO:0000313" key="3">
    <source>
        <dbReference type="Proteomes" id="UP000298213"/>
    </source>
</evidence>
<dbReference type="EMBL" id="SPDV01000087">
    <property type="protein sequence ID" value="TFI56397.1"/>
    <property type="molecule type" value="Genomic_DNA"/>
</dbReference>
<sequence>MRLRLESRLVALLGGLAAASLGAGPASAAPAPPALDSETARTLSREALEARVAAAVGARLTLVEAKHFGSRFRATARMRPRAYYGVCTASQLTMWFVPEPDLAPKGTMPGAIHVSRLPMEIRETEAAQVYRRGPPGLSAWKPWLGADPCGTVDPALPFFLADGAAAAAAALALFDQVVALARDNAAALPLECYGGKRESCLETVAALGPDAIEAVRGCGPAWYSAEQQARCVSIALRTEQTTASAISMRHLDILLSAASDGVEPSVEQVRFSTSIAVS</sequence>